<dbReference type="Proteomes" id="UP000298653">
    <property type="component" value="Chromosome"/>
</dbReference>
<name>A0A4P8IHC9_9FIRM</name>
<dbReference type="EMBL" id="CP040058">
    <property type="protein sequence ID" value="QCP36846.1"/>
    <property type="molecule type" value="Genomic_DNA"/>
</dbReference>
<accession>A0A4P8IHC9</accession>
<reference evidence="1 2" key="1">
    <citation type="submission" date="2019-05" db="EMBL/GenBank/DDBJ databases">
        <title>Complete genome sequencing of Anaerostipes rhamnosivorans.</title>
        <authorList>
            <person name="Bui T.P.N."/>
            <person name="de Vos W.M."/>
        </authorList>
    </citation>
    <scope>NUCLEOTIDE SEQUENCE [LARGE SCALE GENOMIC DNA]</scope>
    <source>
        <strain evidence="1 2">1y2</strain>
    </source>
</reference>
<dbReference type="KEGG" id="arf:AR1Y2_3392"/>
<proteinExistence type="predicted"/>
<dbReference type="AlphaFoldDB" id="A0A4P8IHC9"/>
<sequence>MNILKICCAVCAGRNGIHAGKVILASMKSILRNKICEKVK</sequence>
<organism evidence="1 2">
    <name type="scientific">Anaerostipes rhamnosivorans</name>
    <dbReference type="NCBI Taxonomy" id="1229621"/>
    <lineage>
        <taxon>Bacteria</taxon>
        <taxon>Bacillati</taxon>
        <taxon>Bacillota</taxon>
        <taxon>Clostridia</taxon>
        <taxon>Lachnospirales</taxon>
        <taxon>Lachnospiraceae</taxon>
        <taxon>Anaerostipes</taxon>
    </lineage>
</organism>
<protein>
    <submittedName>
        <fullName evidence="1">Uncharacterized protein</fullName>
    </submittedName>
</protein>
<evidence type="ECO:0000313" key="1">
    <source>
        <dbReference type="EMBL" id="QCP36846.1"/>
    </source>
</evidence>
<keyword evidence="2" id="KW-1185">Reference proteome</keyword>
<evidence type="ECO:0000313" key="2">
    <source>
        <dbReference type="Proteomes" id="UP000298653"/>
    </source>
</evidence>
<gene>
    <name evidence="1" type="ORF">AR1Y2_3392</name>
</gene>